<dbReference type="GO" id="GO:0015697">
    <property type="term" value="P:quaternary ammonium group transport"/>
    <property type="evidence" value="ECO:0007669"/>
    <property type="project" value="UniProtKB-ARBA"/>
</dbReference>
<dbReference type="PANTHER" id="PTHR43117">
    <property type="entry name" value="OSMOPROTECTANT IMPORT ATP-BINDING PROTEIN OSMV"/>
    <property type="match status" value="1"/>
</dbReference>
<dbReference type="FunFam" id="3.40.50.300:FF:000425">
    <property type="entry name" value="Probable ABC transporter, ATP-binding subunit"/>
    <property type="match status" value="1"/>
</dbReference>
<dbReference type="OrthoDB" id="9802264at2"/>
<dbReference type="InterPro" id="IPR003439">
    <property type="entry name" value="ABC_transporter-like_ATP-bd"/>
</dbReference>
<evidence type="ECO:0000256" key="3">
    <source>
        <dbReference type="ARBA" id="ARBA00022741"/>
    </source>
</evidence>
<protein>
    <submittedName>
        <fullName evidence="6">Glycine betaine/L-proline ABC transporter, ATPase subunit</fullName>
        <ecNumber evidence="6">3.6.3.25</ecNumber>
    </submittedName>
</protein>
<evidence type="ECO:0000313" key="6">
    <source>
        <dbReference type="EMBL" id="ADH62821.1"/>
    </source>
</evidence>
<keyword evidence="3" id="KW-0547">Nucleotide-binding</keyword>
<dbReference type="Proteomes" id="UP000001916">
    <property type="component" value="Chromosome"/>
</dbReference>
<reference evidence="6 7" key="1">
    <citation type="journal article" date="2010" name="Stand. Genomic Sci.">
        <title>Complete genome sequence of Meiothermus silvanus type strain (VI-R2).</title>
        <authorList>
            <person name="Sikorski J."/>
            <person name="Tindall B.J."/>
            <person name="Lowry S."/>
            <person name="Lucas S."/>
            <person name="Nolan M."/>
            <person name="Copeland A."/>
            <person name="Glavina Del Rio T."/>
            <person name="Tice H."/>
            <person name="Cheng J.F."/>
            <person name="Han C."/>
            <person name="Pitluck S."/>
            <person name="Liolios K."/>
            <person name="Ivanova N."/>
            <person name="Mavromatis K."/>
            <person name="Mikhailova N."/>
            <person name="Pati A."/>
            <person name="Goodwin L."/>
            <person name="Chen A."/>
            <person name="Palaniappan K."/>
            <person name="Land M."/>
            <person name="Hauser L."/>
            <person name="Chang Y.J."/>
            <person name="Jeffries C.D."/>
            <person name="Rohde M."/>
            <person name="Goker M."/>
            <person name="Woyke T."/>
            <person name="Bristow J."/>
            <person name="Eisen J.A."/>
            <person name="Markowitz V."/>
            <person name="Hugenholtz P."/>
            <person name="Kyrpides N.C."/>
            <person name="Klenk H.P."/>
            <person name="Lapidus A."/>
        </authorList>
    </citation>
    <scope>NUCLEOTIDE SEQUENCE [LARGE SCALE GENOMIC DNA]</scope>
    <source>
        <strain evidence="7">ATCC 700542 / DSM 9946 / VI-R2</strain>
    </source>
</reference>
<dbReference type="eggNOG" id="COG1125">
    <property type="taxonomic scope" value="Bacteria"/>
</dbReference>
<organism evidence="6 7">
    <name type="scientific">Allomeiothermus silvanus (strain ATCC 700542 / DSM 9946 / NBRC 106475 / NCIMB 13440 / VI-R2)</name>
    <name type="common">Thermus silvanus</name>
    <dbReference type="NCBI Taxonomy" id="526227"/>
    <lineage>
        <taxon>Bacteria</taxon>
        <taxon>Thermotogati</taxon>
        <taxon>Deinococcota</taxon>
        <taxon>Deinococci</taxon>
        <taxon>Thermales</taxon>
        <taxon>Thermaceae</taxon>
        <taxon>Allomeiothermus</taxon>
    </lineage>
</organism>
<dbReference type="PROSITE" id="PS00211">
    <property type="entry name" value="ABC_TRANSPORTER_1"/>
    <property type="match status" value="1"/>
</dbReference>
<keyword evidence="6" id="KW-0378">Hydrolase</keyword>
<keyword evidence="7" id="KW-1185">Reference proteome</keyword>
<evidence type="ECO:0000259" key="5">
    <source>
        <dbReference type="PROSITE" id="PS50893"/>
    </source>
</evidence>
<sequence length="335" mass="36617">MIRFENVVKRYGEALALGGVSLEVAQGELCVLLGPSGCGKTTLLRLVNRLIEPSEGRIFVGNRDVMDLDPVELRRGMGYVIQSIGLFPHMTVLENVGVVPKLLGWPKEKRVARAREMLALVGLEPKTFLNRYPRELSGGQAQRVGLARALAADPPILLMDEPFGAVDPPTRARLQEEFLKLQAMLKKTILFVTHDLEEAVRLADRICLMNQGQIEQLDPPERLLTHPRTPFVERFLGESRALLVLELHHLFELLQPLPGSLSQDGLPVLSLSATARDALSQMIAAGSDRALVQNEAGEVVGEVWMSTVLALSKGARFSGDGRGGAFLGRPREGAG</sequence>
<name>D7BC25_ALLS1</name>
<dbReference type="AlphaFoldDB" id="D7BC25"/>
<dbReference type="HOGENOM" id="CLU_000604_1_22_0"/>
<evidence type="ECO:0000256" key="1">
    <source>
        <dbReference type="ARBA" id="ARBA00005417"/>
    </source>
</evidence>
<dbReference type="GO" id="GO:0005524">
    <property type="term" value="F:ATP binding"/>
    <property type="evidence" value="ECO:0007669"/>
    <property type="project" value="UniProtKB-KW"/>
</dbReference>
<dbReference type="PROSITE" id="PS50893">
    <property type="entry name" value="ABC_TRANSPORTER_2"/>
    <property type="match status" value="1"/>
</dbReference>
<dbReference type="STRING" id="526227.Mesil_0909"/>
<evidence type="ECO:0000313" key="7">
    <source>
        <dbReference type="Proteomes" id="UP000001916"/>
    </source>
</evidence>
<comment type="similarity">
    <text evidence="1">Belongs to the ABC transporter superfamily.</text>
</comment>
<keyword evidence="2" id="KW-0813">Transport</keyword>
<dbReference type="RefSeq" id="WP_013157405.1">
    <property type="nucleotide sequence ID" value="NC_014212.1"/>
</dbReference>
<gene>
    <name evidence="6" type="ordered locus">Mesil_0909</name>
</gene>
<dbReference type="SMART" id="SM00382">
    <property type="entry name" value="AAA"/>
    <property type="match status" value="1"/>
</dbReference>
<evidence type="ECO:0000256" key="4">
    <source>
        <dbReference type="ARBA" id="ARBA00022840"/>
    </source>
</evidence>
<dbReference type="InterPro" id="IPR003593">
    <property type="entry name" value="AAA+_ATPase"/>
</dbReference>
<evidence type="ECO:0000256" key="2">
    <source>
        <dbReference type="ARBA" id="ARBA00022448"/>
    </source>
</evidence>
<dbReference type="KEGG" id="msv:Mesil_0909"/>
<dbReference type="Pfam" id="PF00005">
    <property type="entry name" value="ABC_tran"/>
    <property type="match status" value="1"/>
</dbReference>
<dbReference type="EC" id="3.6.3.25" evidence="6"/>
<dbReference type="SUPFAM" id="SSF52540">
    <property type="entry name" value="P-loop containing nucleoside triphosphate hydrolases"/>
    <property type="match status" value="1"/>
</dbReference>
<dbReference type="Gene3D" id="3.40.50.300">
    <property type="entry name" value="P-loop containing nucleotide triphosphate hydrolases"/>
    <property type="match status" value="1"/>
</dbReference>
<dbReference type="InterPro" id="IPR027417">
    <property type="entry name" value="P-loop_NTPase"/>
</dbReference>
<accession>D7BC25</accession>
<feature type="domain" description="ABC transporter" evidence="5">
    <location>
        <begin position="2"/>
        <end position="236"/>
    </location>
</feature>
<keyword evidence="4" id="KW-0067">ATP-binding</keyword>
<dbReference type="GO" id="GO:0016887">
    <property type="term" value="F:ATP hydrolysis activity"/>
    <property type="evidence" value="ECO:0007669"/>
    <property type="project" value="InterPro"/>
</dbReference>
<dbReference type="InterPro" id="IPR017871">
    <property type="entry name" value="ABC_transporter-like_CS"/>
</dbReference>
<proteinExistence type="inferred from homology"/>
<dbReference type="EMBL" id="CP002042">
    <property type="protein sequence ID" value="ADH62821.1"/>
    <property type="molecule type" value="Genomic_DNA"/>
</dbReference>
<dbReference type="PANTHER" id="PTHR43117:SF4">
    <property type="entry name" value="OSMOPROTECTANT IMPORT ATP-BINDING PROTEIN OSMV"/>
    <property type="match status" value="1"/>
</dbReference>